<name>Q4RC45_TETNG</name>
<accession>Q4RC45</accession>
<organism evidence="1">
    <name type="scientific">Tetraodon nigroviridis</name>
    <name type="common">Spotted green pufferfish</name>
    <name type="synonym">Chelonodon nigroviridis</name>
    <dbReference type="NCBI Taxonomy" id="99883"/>
    <lineage>
        <taxon>Eukaryota</taxon>
        <taxon>Metazoa</taxon>
        <taxon>Chordata</taxon>
        <taxon>Craniata</taxon>
        <taxon>Vertebrata</taxon>
        <taxon>Euteleostomi</taxon>
        <taxon>Actinopterygii</taxon>
        <taxon>Neopterygii</taxon>
        <taxon>Teleostei</taxon>
        <taxon>Neoteleostei</taxon>
        <taxon>Acanthomorphata</taxon>
        <taxon>Eupercaria</taxon>
        <taxon>Tetraodontiformes</taxon>
        <taxon>Tetradontoidea</taxon>
        <taxon>Tetraodontidae</taxon>
        <taxon>Tetraodon</taxon>
    </lineage>
</organism>
<dbReference type="KEGG" id="tng:GSTEN00038400G001"/>
<reference evidence="1" key="2">
    <citation type="submission" date="2004-02" db="EMBL/GenBank/DDBJ databases">
        <authorList>
            <consortium name="Genoscope"/>
            <consortium name="Whitehead Institute Centre for Genome Research"/>
        </authorList>
    </citation>
    <scope>NUCLEOTIDE SEQUENCE</scope>
</reference>
<feature type="non-terminal residue" evidence="1">
    <location>
        <position position="47"/>
    </location>
</feature>
<sequence>QHEEKEKALKEQLSHLTVLLPTLQQLMERLKKIVKLPHRLRPVQSSK</sequence>
<evidence type="ECO:0000313" key="1">
    <source>
        <dbReference type="EMBL" id="CAG14038.1"/>
    </source>
</evidence>
<gene>
    <name evidence="1" type="ORF">GSTENG00038400001</name>
</gene>
<comment type="caution">
    <text evidence="1">The sequence shown here is derived from an EMBL/GenBank/DDBJ whole genome shotgun (WGS) entry which is preliminary data.</text>
</comment>
<dbReference type="OrthoDB" id="9049620at2759"/>
<dbReference type="EMBL" id="CAAE01019917">
    <property type="protein sequence ID" value="CAG14038.1"/>
    <property type="molecule type" value="Genomic_DNA"/>
</dbReference>
<proteinExistence type="predicted"/>
<protein>
    <submittedName>
        <fullName evidence="1">(spotted green pufferfish) hypothetical protein</fullName>
    </submittedName>
</protein>
<reference evidence="1" key="1">
    <citation type="journal article" date="2004" name="Nature">
        <title>Genome duplication in the teleost fish Tetraodon nigroviridis reveals the early vertebrate proto-karyotype.</title>
        <authorList>
            <person name="Jaillon O."/>
            <person name="Aury J.-M."/>
            <person name="Brunet F."/>
            <person name="Petit J.-L."/>
            <person name="Stange-Thomann N."/>
            <person name="Mauceli E."/>
            <person name="Bouneau L."/>
            <person name="Fischer C."/>
            <person name="Ozouf-Costaz C."/>
            <person name="Bernot A."/>
            <person name="Nicaud S."/>
            <person name="Jaffe D."/>
            <person name="Fisher S."/>
            <person name="Lutfalla G."/>
            <person name="Dossat C."/>
            <person name="Segurens B."/>
            <person name="Dasilva C."/>
            <person name="Salanoubat M."/>
            <person name="Levy M."/>
            <person name="Boudet N."/>
            <person name="Castellano S."/>
            <person name="Anthouard V."/>
            <person name="Jubin C."/>
            <person name="Castelli V."/>
            <person name="Katinka M."/>
            <person name="Vacherie B."/>
            <person name="Biemont C."/>
            <person name="Skalli Z."/>
            <person name="Cattolico L."/>
            <person name="Poulain J."/>
            <person name="De Berardinis V."/>
            <person name="Cruaud C."/>
            <person name="Duprat S."/>
            <person name="Brottier P."/>
            <person name="Coutanceau J.-P."/>
            <person name="Gouzy J."/>
            <person name="Parra G."/>
            <person name="Lardier G."/>
            <person name="Chapple C."/>
            <person name="McKernan K.J."/>
            <person name="McEwan P."/>
            <person name="Bosak S."/>
            <person name="Kellis M."/>
            <person name="Volff J.-N."/>
            <person name="Guigo R."/>
            <person name="Zody M.C."/>
            <person name="Mesirov J."/>
            <person name="Lindblad-Toh K."/>
            <person name="Birren B."/>
            <person name="Nusbaum C."/>
            <person name="Kahn D."/>
            <person name="Robinson-Rechavi M."/>
            <person name="Laudet V."/>
            <person name="Schachter V."/>
            <person name="Quetier F."/>
            <person name="Saurin W."/>
            <person name="Scarpelli C."/>
            <person name="Wincker P."/>
            <person name="Lander E.S."/>
            <person name="Weissenbach J."/>
            <person name="Roest Crollius H."/>
        </authorList>
    </citation>
    <scope>NUCLEOTIDE SEQUENCE [LARGE SCALE GENOMIC DNA]</scope>
</reference>
<feature type="non-terminal residue" evidence="1">
    <location>
        <position position="1"/>
    </location>
</feature>
<dbReference type="AlphaFoldDB" id="Q4RC45"/>